<dbReference type="KEGG" id="aei:AOY20_06475"/>
<dbReference type="RefSeq" id="WP_054581104.1">
    <property type="nucleotide sequence ID" value="NZ_CP012808.1"/>
</dbReference>
<accession>A0A0N9W119</accession>
<name>A0A0N9W119_9GAMM</name>
<proteinExistence type="predicted"/>
<dbReference type="OrthoDB" id="9816113at2"/>
<dbReference type="Pfam" id="PF01755">
    <property type="entry name" value="Glyco_transf_25"/>
    <property type="match status" value="1"/>
</dbReference>
<dbReference type="STRING" id="1324350.AOY20_06475"/>
<protein>
    <submittedName>
        <fullName evidence="2">Glycosyl transferase</fullName>
    </submittedName>
</protein>
<dbReference type="CDD" id="cd06532">
    <property type="entry name" value="Glyco_transf_25"/>
    <property type="match status" value="1"/>
</dbReference>
<sequence length="255" mass="29607">MQSMVISLETAIERRAHIQGEFEKQNINYTFFSALTPKLAQPLAEKMNLNIQSERLTSGELACFMSHVALWQKMVDENIPYMAIFEDDVFLGEDAAAILNSDEWIHSGWNIIKIEAFSPKVMMDSPIKIPNTIREVQLLKDKHLGTAGYILSLQGAQAYLDYIKRRPLIPLDELMFDVFVKERLLDIYQMSPGLCIQEMILYPEKASVLPSNLLLERKQRMKKFKKKGWEKVRVEIQRILTQIQYAFSSKEIKFK</sequence>
<keyword evidence="2" id="KW-0808">Transferase</keyword>
<evidence type="ECO:0000313" key="2">
    <source>
        <dbReference type="EMBL" id="ALH95210.1"/>
    </source>
</evidence>
<feature type="domain" description="Glycosyl transferase family 25" evidence="1">
    <location>
        <begin position="3"/>
        <end position="175"/>
    </location>
</feature>
<dbReference type="InterPro" id="IPR002654">
    <property type="entry name" value="Glyco_trans_25"/>
</dbReference>
<gene>
    <name evidence="2" type="ORF">AOY20_06475</name>
</gene>
<evidence type="ECO:0000259" key="1">
    <source>
        <dbReference type="Pfam" id="PF01755"/>
    </source>
</evidence>
<organism evidence="2 3">
    <name type="scientific">Acinetobacter equi</name>
    <dbReference type="NCBI Taxonomy" id="1324350"/>
    <lineage>
        <taxon>Bacteria</taxon>
        <taxon>Pseudomonadati</taxon>
        <taxon>Pseudomonadota</taxon>
        <taxon>Gammaproteobacteria</taxon>
        <taxon>Moraxellales</taxon>
        <taxon>Moraxellaceae</taxon>
        <taxon>Acinetobacter</taxon>
    </lineage>
</organism>
<dbReference type="EMBL" id="CP012808">
    <property type="protein sequence ID" value="ALH95210.1"/>
    <property type="molecule type" value="Genomic_DNA"/>
</dbReference>
<reference evidence="2 3" key="1">
    <citation type="journal article" date="2015" name="Int. J. Syst. Evol. Microbiol.">
        <title>Acinetobacter equi sp. nov. isolated from horse faeces.</title>
        <authorList>
            <person name="Poppel M.T."/>
            <person name="Skiebe E."/>
            <person name="Laue M."/>
            <person name="Bergmann H."/>
            <person name="Ebersberger I."/>
            <person name="Garn T."/>
            <person name="Fruth A."/>
            <person name="Baumgardt S."/>
            <person name="Busse H.J."/>
            <person name="Wilharm G."/>
        </authorList>
    </citation>
    <scope>NUCLEOTIDE SEQUENCE [LARGE SCALE GENOMIC DNA]</scope>
    <source>
        <strain evidence="2 3">114</strain>
    </source>
</reference>
<keyword evidence="3" id="KW-1185">Reference proteome</keyword>
<evidence type="ECO:0000313" key="3">
    <source>
        <dbReference type="Proteomes" id="UP000064939"/>
    </source>
</evidence>
<dbReference type="AlphaFoldDB" id="A0A0N9W119"/>
<dbReference type="Proteomes" id="UP000064939">
    <property type="component" value="Chromosome"/>
</dbReference>
<dbReference type="GO" id="GO:0016740">
    <property type="term" value="F:transferase activity"/>
    <property type="evidence" value="ECO:0007669"/>
    <property type="project" value="UniProtKB-KW"/>
</dbReference>